<dbReference type="GO" id="GO:0005886">
    <property type="term" value="C:plasma membrane"/>
    <property type="evidence" value="ECO:0007669"/>
    <property type="project" value="UniProtKB-SubCell"/>
</dbReference>
<dbReference type="Pfam" id="PF00672">
    <property type="entry name" value="HAMP"/>
    <property type="match status" value="1"/>
</dbReference>
<dbReference type="CDD" id="cd00075">
    <property type="entry name" value="HATPase"/>
    <property type="match status" value="1"/>
</dbReference>
<dbReference type="InterPro" id="IPR003594">
    <property type="entry name" value="HATPase_dom"/>
</dbReference>
<dbReference type="Pfam" id="PF02518">
    <property type="entry name" value="HATPase_c"/>
    <property type="match status" value="1"/>
</dbReference>
<feature type="transmembrane region" description="Helical" evidence="12">
    <location>
        <begin position="190"/>
        <end position="211"/>
    </location>
</feature>
<dbReference type="InterPro" id="IPR005467">
    <property type="entry name" value="His_kinase_dom"/>
</dbReference>
<dbReference type="SMART" id="SM00388">
    <property type="entry name" value="HisKA"/>
    <property type="match status" value="1"/>
</dbReference>
<evidence type="ECO:0000313" key="16">
    <source>
        <dbReference type="Proteomes" id="UP000193387"/>
    </source>
</evidence>
<feature type="domain" description="Histidine kinase" evidence="13">
    <location>
        <begin position="285"/>
        <end position="503"/>
    </location>
</feature>
<dbReference type="AlphaFoldDB" id="A0AAJ3TWA5"/>
<dbReference type="Proteomes" id="UP000193387">
    <property type="component" value="Unassembled WGS sequence"/>
</dbReference>
<keyword evidence="5" id="KW-0597">Phosphoprotein</keyword>
<dbReference type="InterPro" id="IPR004358">
    <property type="entry name" value="Sig_transdc_His_kin-like_C"/>
</dbReference>
<dbReference type="InterPro" id="IPR003660">
    <property type="entry name" value="HAMP_dom"/>
</dbReference>
<keyword evidence="10" id="KW-0902">Two-component regulatory system</keyword>
<evidence type="ECO:0000256" key="9">
    <source>
        <dbReference type="ARBA" id="ARBA00022989"/>
    </source>
</evidence>
<evidence type="ECO:0000256" key="8">
    <source>
        <dbReference type="ARBA" id="ARBA00022777"/>
    </source>
</evidence>
<dbReference type="CDD" id="cd00082">
    <property type="entry name" value="HisKA"/>
    <property type="match status" value="1"/>
</dbReference>
<dbReference type="RefSeq" id="WP_085256660.1">
    <property type="nucleotide sequence ID" value="NZ_AP022573.1"/>
</dbReference>
<dbReference type="PANTHER" id="PTHR45436">
    <property type="entry name" value="SENSOR HISTIDINE KINASE YKOH"/>
    <property type="match status" value="1"/>
</dbReference>
<dbReference type="FunFam" id="1.10.287.130:FF:000001">
    <property type="entry name" value="Two-component sensor histidine kinase"/>
    <property type="match status" value="1"/>
</dbReference>
<keyword evidence="8 15" id="KW-0418">Kinase</keyword>
<dbReference type="InterPro" id="IPR003661">
    <property type="entry name" value="HisK_dim/P_dom"/>
</dbReference>
<evidence type="ECO:0000259" key="14">
    <source>
        <dbReference type="PROSITE" id="PS50885"/>
    </source>
</evidence>
<feature type="transmembrane region" description="Helical" evidence="12">
    <location>
        <begin position="24"/>
        <end position="45"/>
    </location>
</feature>
<dbReference type="Pfam" id="PF00512">
    <property type="entry name" value="HisKA"/>
    <property type="match status" value="1"/>
</dbReference>
<keyword evidence="7 12" id="KW-0812">Transmembrane</keyword>
<protein>
    <recommendedName>
        <fullName evidence="4">histidine kinase</fullName>
        <ecNumber evidence="4">2.7.13.3</ecNumber>
    </recommendedName>
</protein>
<keyword evidence="9 12" id="KW-1133">Transmembrane helix</keyword>
<name>A0AAJ3TWA5_9MYCO</name>
<feature type="domain" description="HAMP" evidence="14">
    <location>
        <begin position="208"/>
        <end position="270"/>
    </location>
</feature>
<evidence type="ECO:0000256" key="10">
    <source>
        <dbReference type="ARBA" id="ARBA00023012"/>
    </source>
</evidence>
<dbReference type="EMBL" id="LQPR01000040">
    <property type="protein sequence ID" value="ORW70441.1"/>
    <property type="molecule type" value="Genomic_DNA"/>
</dbReference>
<comment type="cofactor">
    <cofactor evidence="2">
        <name>a divalent metal cation</name>
        <dbReference type="ChEBI" id="CHEBI:60240"/>
    </cofactor>
</comment>
<organism evidence="15 16">
    <name type="scientific">Mycobacterium saskatchewanense</name>
    <dbReference type="NCBI Taxonomy" id="220927"/>
    <lineage>
        <taxon>Bacteria</taxon>
        <taxon>Bacillati</taxon>
        <taxon>Actinomycetota</taxon>
        <taxon>Actinomycetes</taxon>
        <taxon>Mycobacteriales</taxon>
        <taxon>Mycobacteriaceae</taxon>
        <taxon>Mycobacterium</taxon>
        <taxon>Mycobacterium simiae complex</taxon>
    </lineage>
</organism>
<accession>A0AAJ3TWA5</accession>
<evidence type="ECO:0000313" key="15">
    <source>
        <dbReference type="EMBL" id="ORW70441.1"/>
    </source>
</evidence>
<dbReference type="PROSITE" id="PS50109">
    <property type="entry name" value="HIS_KIN"/>
    <property type="match status" value="1"/>
</dbReference>
<evidence type="ECO:0000256" key="7">
    <source>
        <dbReference type="ARBA" id="ARBA00022692"/>
    </source>
</evidence>
<evidence type="ECO:0000256" key="12">
    <source>
        <dbReference type="SAM" id="Phobius"/>
    </source>
</evidence>
<evidence type="ECO:0000259" key="13">
    <source>
        <dbReference type="PROSITE" id="PS50109"/>
    </source>
</evidence>
<dbReference type="GO" id="GO:0000155">
    <property type="term" value="F:phosphorelay sensor kinase activity"/>
    <property type="evidence" value="ECO:0007669"/>
    <property type="project" value="InterPro"/>
</dbReference>
<dbReference type="EC" id="2.7.13.3" evidence="4"/>
<evidence type="ECO:0000256" key="6">
    <source>
        <dbReference type="ARBA" id="ARBA00022679"/>
    </source>
</evidence>
<proteinExistence type="predicted"/>
<keyword evidence="11 12" id="KW-0472">Membrane</keyword>
<dbReference type="Gene3D" id="6.10.340.10">
    <property type="match status" value="1"/>
</dbReference>
<dbReference type="FunFam" id="3.30.565.10:FF:000006">
    <property type="entry name" value="Sensor histidine kinase WalK"/>
    <property type="match status" value="1"/>
</dbReference>
<dbReference type="PROSITE" id="PS50885">
    <property type="entry name" value="HAMP"/>
    <property type="match status" value="1"/>
</dbReference>
<comment type="subcellular location">
    <subcellularLocation>
        <location evidence="3">Cell membrane</location>
    </subcellularLocation>
</comment>
<evidence type="ECO:0000256" key="5">
    <source>
        <dbReference type="ARBA" id="ARBA00022553"/>
    </source>
</evidence>
<dbReference type="InterPro" id="IPR036097">
    <property type="entry name" value="HisK_dim/P_sf"/>
</dbReference>
<evidence type="ECO:0000256" key="1">
    <source>
        <dbReference type="ARBA" id="ARBA00000085"/>
    </source>
</evidence>
<dbReference type="Gene3D" id="3.30.565.10">
    <property type="entry name" value="Histidine kinase-like ATPase, C-terminal domain"/>
    <property type="match status" value="1"/>
</dbReference>
<dbReference type="PRINTS" id="PR00344">
    <property type="entry name" value="BCTRLSENSOR"/>
</dbReference>
<dbReference type="SMART" id="SM00387">
    <property type="entry name" value="HATPase_c"/>
    <property type="match status" value="1"/>
</dbReference>
<comment type="catalytic activity">
    <reaction evidence="1">
        <text>ATP + protein L-histidine = ADP + protein N-phospho-L-histidine.</text>
        <dbReference type="EC" id="2.7.13.3"/>
    </reaction>
</comment>
<dbReference type="Gene3D" id="1.10.287.130">
    <property type="match status" value="1"/>
</dbReference>
<dbReference type="GO" id="GO:0005509">
    <property type="term" value="F:calcium ion binding"/>
    <property type="evidence" value="ECO:0007669"/>
    <property type="project" value="UniProtKB-ARBA"/>
</dbReference>
<reference evidence="15 16" key="1">
    <citation type="submission" date="2016-01" db="EMBL/GenBank/DDBJ databases">
        <title>The new phylogeny of the genus Mycobacterium.</title>
        <authorList>
            <person name="Tarcisio F."/>
            <person name="Conor M."/>
            <person name="Antonella G."/>
            <person name="Elisabetta G."/>
            <person name="Giulia F.S."/>
            <person name="Sara T."/>
            <person name="Anna F."/>
            <person name="Clotilde B."/>
            <person name="Roberto B."/>
            <person name="Veronica D.S."/>
            <person name="Fabio R."/>
            <person name="Monica P."/>
            <person name="Olivier J."/>
            <person name="Enrico T."/>
            <person name="Nicola S."/>
        </authorList>
    </citation>
    <scope>NUCLEOTIDE SEQUENCE [LARGE SCALE GENOMIC DNA]</scope>
    <source>
        <strain evidence="15 16">DSM 44616</strain>
    </source>
</reference>
<dbReference type="InterPro" id="IPR036890">
    <property type="entry name" value="HATPase_C_sf"/>
</dbReference>
<dbReference type="SMART" id="SM00304">
    <property type="entry name" value="HAMP"/>
    <property type="match status" value="1"/>
</dbReference>
<dbReference type="PANTHER" id="PTHR45436:SF5">
    <property type="entry name" value="SENSOR HISTIDINE KINASE TRCS"/>
    <property type="match status" value="1"/>
</dbReference>
<evidence type="ECO:0000256" key="2">
    <source>
        <dbReference type="ARBA" id="ARBA00001968"/>
    </source>
</evidence>
<gene>
    <name evidence="15" type="ORF">AWC23_17500</name>
</gene>
<evidence type="ECO:0000256" key="3">
    <source>
        <dbReference type="ARBA" id="ARBA00004236"/>
    </source>
</evidence>
<evidence type="ECO:0000256" key="11">
    <source>
        <dbReference type="ARBA" id="ARBA00023136"/>
    </source>
</evidence>
<evidence type="ECO:0000256" key="4">
    <source>
        <dbReference type="ARBA" id="ARBA00012438"/>
    </source>
</evidence>
<keyword evidence="16" id="KW-1185">Reference proteome</keyword>
<dbReference type="SUPFAM" id="SSF47384">
    <property type="entry name" value="Homodimeric domain of signal transducing histidine kinase"/>
    <property type="match status" value="1"/>
</dbReference>
<keyword evidence="6" id="KW-0808">Transferase</keyword>
<comment type="caution">
    <text evidence="15">The sequence shown here is derived from an EMBL/GenBank/DDBJ whole genome shotgun (WGS) entry which is preliminary data.</text>
</comment>
<dbReference type="InterPro" id="IPR050428">
    <property type="entry name" value="TCS_sensor_his_kinase"/>
</dbReference>
<dbReference type="SUPFAM" id="SSF55874">
    <property type="entry name" value="ATPase domain of HSP90 chaperone/DNA topoisomerase II/histidine kinase"/>
    <property type="match status" value="1"/>
</dbReference>
<sequence length="509" mass="54534">MTGETPSASKDRPRWLPHSLRRQLLLGVLAVVSVVLVTVGFVSVLSLRGYVTAMSDVDVAQSLDALSNSYTRYRNGEHKSADRGTTPPIAQAMLEFTEQTPGNLIAVLHDGAVIGSAVFSEDQPKPAPADVVRAIQDQRWGDGPPRTERLGSLGSYRVQSRAAGSDLLVVGVSLNLADQIIVRKQITTTVLIAAALTVTAALTVWVVGYTLRPLRRLAATAAEVAAMPLTDGDQRISVRVRPPDTDPDNEVGIVGHTLNRLLNNVDSALAHRAESDLRMRQFITDASHELRTPLAAIQGYAELTRQDSEALPPTTEYALARIESEARRMTLLVDELLLLSRLGEGQDLETEDVDLTDVVDNAVNDAAVAAPTHHWLKKLPDTPVWVRGDHARLHQLVSNLLSNARLHTPPGVTVTTGITCHRAGPEAPCAELTVADDGPGIDAALLPRLFERFVRADASRSNGSGIGLGLAIVSSIVKAHEGSVTAESIPGRTTFRVRLPMIDGPADAG</sequence>